<proteinExistence type="predicted"/>
<organism evidence="1 2">
    <name type="scientific">Boeremia exigua</name>
    <dbReference type="NCBI Taxonomy" id="749465"/>
    <lineage>
        <taxon>Eukaryota</taxon>
        <taxon>Fungi</taxon>
        <taxon>Dikarya</taxon>
        <taxon>Ascomycota</taxon>
        <taxon>Pezizomycotina</taxon>
        <taxon>Dothideomycetes</taxon>
        <taxon>Pleosporomycetidae</taxon>
        <taxon>Pleosporales</taxon>
        <taxon>Pleosporineae</taxon>
        <taxon>Didymellaceae</taxon>
        <taxon>Boeremia</taxon>
    </lineage>
</organism>
<evidence type="ECO:0000313" key="1">
    <source>
        <dbReference type="EMBL" id="KAJ8106231.1"/>
    </source>
</evidence>
<dbReference type="Proteomes" id="UP001153331">
    <property type="component" value="Unassembled WGS sequence"/>
</dbReference>
<reference evidence="1" key="1">
    <citation type="submission" date="2022-11" db="EMBL/GenBank/DDBJ databases">
        <title>Genome Sequence of Boeremia exigua.</title>
        <authorList>
            <person name="Buettner E."/>
        </authorList>
    </citation>
    <scope>NUCLEOTIDE SEQUENCE</scope>
    <source>
        <strain evidence="1">CU02</strain>
    </source>
</reference>
<accession>A0ACC2HUN1</accession>
<comment type="caution">
    <text evidence="1">The sequence shown here is derived from an EMBL/GenBank/DDBJ whole genome shotgun (WGS) entry which is preliminary data.</text>
</comment>
<evidence type="ECO:0000313" key="2">
    <source>
        <dbReference type="Proteomes" id="UP001153331"/>
    </source>
</evidence>
<name>A0ACC2HUN1_9PLEO</name>
<sequence length="294" mass="32768">MMDTQLPDPTLLSPRILCLHGGGTNAQIFRLQCRVLSQHLSPSFRLCYVQAPFPSPGHPDILAVYGNYGPFRSWFPGTLPDHMRQDDGAKRKGEWAREVDEDSDSDSVEEEDVYSDATVALRIQEALHGAMKEDDAKGATGEWVGLMGFSQGARVCASLLHLQQRKQQPHHYHAHDILERFWPVFRFGVLIAGRGPLVSLAPHQDIPRGLVGAAAAMTELGLQYSVAVGDRKLVQVPTIHLHGLLDPGLEHHRRFVVECFDARSVVVRDWKGGHRVPIRTEDVSMLVREITALN</sequence>
<gene>
    <name evidence="1" type="ORF">OPT61_g9674</name>
</gene>
<dbReference type="EMBL" id="JAPHNI010001231">
    <property type="protein sequence ID" value="KAJ8106231.1"/>
    <property type="molecule type" value="Genomic_DNA"/>
</dbReference>
<keyword evidence="2" id="KW-1185">Reference proteome</keyword>
<protein>
    <submittedName>
        <fullName evidence="1">Uncharacterized protein</fullName>
    </submittedName>
</protein>